<evidence type="ECO:0000313" key="3">
    <source>
        <dbReference type="Proteomes" id="UP000321899"/>
    </source>
</evidence>
<keyword evidence="3" id="KW-1185">Reference proteome</keyword>
<dbReference type="PANTHER" id="PTHR32182">
    <property type="entry name" value="DNA REPLICATION AND REPAIR PROTEIN RECF"/>
    <property type="match status" value="1"/>
</dbReference>
<accession>A0A5S5MDV8</accession>
<evidence type="ECO:0000259" key="1">
    <source>
        <dbReference type="SMART" id="SM00382"/>
    </source>
</evidence>
<dbReference type="PANTHER" id="PTHR32182:SF23">
    <property type="entry name" value="ATP BINDING PROTEIN"/>
    <property type="match status" value="1"/>
</dbReference>
<dbReference type="Gene3D" id="3.40.50.300">
    <property type="entry name" value="P-loop containing nucleotide triphosphate hydrolases"/>
    <property type="match status" value="2"/>
</dbReference>
<dbReference type="InterPro" id="IPR003959">
    <property type="entry name" value="ATPase_AAA_core"/>
</dbReference>
<sequence length="442" mass="49599">MRIDSLLVKNFKGFGVREFFFHPEFNLIVGMNGTGKTSVLDAVSVAVGSWFLGVRGADTRHIRPGEVLLRHFEHEEMDEEGHRHCTMQWDRVYPCEVFAQGHVQEQSLSWSRSLNAPGGRTTYGSAAGIKELAAEADEAIRKGQDILLPLISYYGTGRLWQEPREAFTVSDPMKVANKEEQSRLAGYWNSVDPRLSVSQLTRWIARQSWISYQQQNRISPVFSAVKEALVSCVEDARNLDFDATLGEVVVGFPGGTQPFSNLSDGQRCMLAMVGDIAHKAAKLNPQLGSRVLRETPGVVLIDELDLHLHPRWQRRVIEDLRRTFPKIQFICTTHSPFLIQSLRSGEELLMLDGQPTAALGNLSLEEIARGIQQVANPQVSHRYEEMKGVARNYLETLEEAAKAPKEALEDFRVKLAEPLAPYADNPAFQAFLEMKRAAKLGE</sequence>
<dbReference type="Proteomes" id="UP000321899">
    <property type="component" value="Unassembled WGS sequence"/>
</dbReference>
<dbReference type="InterPro" id="IPR003593">
    <property type="entry name" value="AAA+_ATPase"/>
</dbReference>
<dbReference type="AlphaFoldDB" id="A0A5S5MDV8"/>
<evidence type="ECO:0000313" key="2">
    <source>
        <dbReference type="EMBL" id="TYT73892.1"/>
    </source>
</evidence>
<dbReference type="EMBL" id="VDMB01000018">
    <property type="protein sequence ID" value="TYT73892.1"/>
    <property type="molecule type" value="Genomic_DNA"/>
</dbReference>
<dbReference type="GO" id="GO:0016887">
    <property type="term" value="F:ATP hydrolysis activity"/>
    <property type="evidence" value="ECO:0007669"/>
    <property type="project" value="InterPro"/>
</dbReference>
<dbReference type="RefSeq" id="WP_139449915.1">
    <property type="nucleotide sequence ID" value="NZ_VDMB01000018.1"/>
</dbReference>
<dbReference type="Pfam" id="PF13476">
    <property type="entry name" value="AAA_23"/>
    <property type="match status" value="1"/>
</dbReference>
<protein>
    <submittedName>
        <fullName evidence="2">AAA family ATPase</fullName>
    </submittedName>
</protein>
<reference evidence="2 3" key="1">
    <citation type="submission" date="2019-06" db="EMBL/GenBank/DDBJ databases">
        <title>Desulfobotulus mexicanus sp. nov., a novel sulfate-reducing bacterium isolated from the sediment of an alkaline crater lake in Mexico.</title>
        <authorList>
            <person name="Hirschler-Rea A."/>
        </authorList>
    </citation>
    <scope>NUCLEOTIDE SEQUENCE [LARGE SCALE GENOMIC DNA]</scope>
    <source>
        <strain evidence="2 3">PAR22N</strain>
    </source>
</reference>
<dbReference type="GO" id="GO:0000731">
    <property type="term" value="P:DNA synthesis involved in DNA repair"/>
    <property type="evidence" value="ECO:0007669"/>
    <property type="project" value="TreeGrafter"/>
</dbReference>
<comment type="caution">
    <text evidence="2">The sequence shown here is derived from an EMBL/GenBank/DDBJ whole genome shotgun (WGS) entry which is preliminary data.</text>
</comment>
<dbReference type="InterPro" id="IPR027417">
    <property type="entry name" value="P-loop_NTPase"/>
</dbReference>
<dbReference type="GO" id="GO:0005524">
    <property type="term" value="F:ATP binding"/>
    <property type="evidence" value="ECO:0007669"/>
    <property type="project" value="InterPro"/>
</dbReference>
<dbReference type="SMART" id="SM00382">
    <property type="entry name" value="AAA"/>
    <property type="match status" value="1"/>
</dbReference>
<dbReference type="InterPro" id="IPR038729">
    <property type="entry name" value="Rad50/SbcC_AAA"/>
</dbReference>
<name>A0A5S5MDV8_9BACT</name>
<dbReference type="Pfam" id="PF13304">
    <property type="entry name" value="AAA_21"/>
    <property type="match status" value="1"/>
</dbReference>
<dbReference type="GO" id="GO:0006302">
    <property type="term" value="P:double-strand break repair"/>
    <property type="evidence" value="ECO:0007669"/>
    <property type="project" value="TreeGrafter"/>
</dbReference>
<dbReference type="OrthoDB" id="9784297at2"/>
<proteinExistence type="predicted"/>
<organism evidence="2 3">
    <name type="scientific">Desulfobotulus mexicanus</name>
    <dbReference type="NCBI Taxonomy" id="2586642"/>
    <lineage>
        <taxon>Bacteria</taxon>
        <taxon>Pseudomonadati</taxon>
        <taxon>Thermodesulfobacteriota</taxon>
        <taxon>Desulfobacteria</taxon>
        <taxon>Desulfobacterales</taxon>
        <taxon>Desulfobacteraceae</taxon>
        <taxon>Desulfobotulus</taxon>
    </lineage>
</organism>
<feature type="domain" description="AAA+ ATPase" evidence="1">
    <location>
        <begin position="22"/>
        <end position="354"/>
    </location>
</feature>
<dbReference type="SUPFAM" id="SSF52540">
    <property type="entry name" value="P-loop containing nucleoside triphosphate hydrolases"/>
    <property type="match status" value="1"/>
</dbReference>
<gene>
    <name evidence="2" type="ORF">FIM25_12700</name>
</gene>